<feature type="domain" description="tRNA intron endonuclease catalytic" evidence="1">
    <location>
        <begin position="94"/>
        <end position="160"/>
    </location>
</feature>
<dbReference type="InterPro" id="IPR036167">
    <property type="entry name" value="tRNA_intron_Endo_cat-like_sf"/>
</dbReference>
<dbReference type="GO" id="GO:0000213">
    <property type="term" value="F:tRNA-intron lyase activity"/>
    <property type="evidence" value="ECO:0007669"/>
    <property type="project" value="InterPro"/>
</dbReference>
<dbReference type="InterPro" id="IPR006677">
    <property type="entry name" value="tRNA_intron_Endonuc_cat-like"/>
</dbReference>
<reference evidence="2" key="1">
    <citation type="journal article" date="2012" name="Proc. Natl. Acad. Sci. U.S.A.">
        <title>Antigenic diversity is generated by distinct evolutionary mechanisms in African trypanosome species.</title>
        <authorList>
            <person name="Jackson A.P."/>
            <person name="Berry A."/>
            <person name="Aslett M."/>
            <person name="Allison H.C."/>
            <person name="Burton P."/>
            <person name="Vavrova-Anderson J."/>
            <person name="Brown R."/>
            <person name="Browne H."/>
            <person name="Corton N."/>
            <person name="Hauser H."/>
            <person name="Gamble J."/>
            <person name="Gilderthorp R."/>
            <person name="Marcello L."/>
            <person name="McQuillan J."/>
            <person name="Otto T.D."/>
            <person name="Quail M.A."/>
            <person name="Sanders M.J."/>
            <person name="van Tonder A."/>
            <person name="Ginger M.L."/>
            <person name="Field M.C."/>
            <person name="Barry J.D."/>
            <person name="Hertz-Fowler C."/>
            <person name="Berriman M."/>
        </authorList>
    </citation>
    <scope>NUCLEOTIDE SEQUENCE</scope>
    <source>
        <strain evidence="2">Y486</strain>
    </source>
</reference>
<dbReference type="SUPFAM" id="SSF53032">
    <property type="entry name" value="tRNA-intron endonuclease catalytic domain-like"/>
    <property type="match status" value="1"/>
</dbReference>
<dbReference type="EMBL" id="HE573027">
    <property type="protein sequence ID" value="CCC53554.1"/>
    <property type="molecule type" value="Genomic_DNA"/>
</dbReference>
<name>G0UCJ4_TRYVY</name>
<proteinExistence type="predicted"/>
<protein>
    <recommendedName>
        <fullName evidence="1">tRNA intron endonuclease catalytic domain-containing protein</fullName>
    </recommendedName>
</protein>
<dbReference type="GO" id="GO:0006388">
    <property type="term" value="P:tRNA splicing, via endonucleolytic cleavage and ligation"/>
    <property type="evidence" value="ECO:0007669"/>
    <property type="project" value="InterPro"/>
</dbReference>
<evidence type="ECO:0000313" key="2">
    <source>
        <dbReference type="EMBL" id="CCC53554.1"/>
    </source>
</evidence>
<dbReference type="OMA" id="HYPQFAK"/>
<organism evidence="2">
    <name type="scientific">Trypanosoma vivax (strain Y486)</name>
    <dbReference type="NCBI Taxonomy" id="1055687"/>
    <lineage>
        <taxon>Eukaryota</taxon>
        <taxon>Discoba</taxon>
        <taxon>Euglenozoa</taxon>
        <taxon>Kinetoplastea</taxon>
        <taxon>Metakinetoplastina</taxon>
        <taxon>Trypanosomatida</taxon>
        <taxon>Trypanosomatidae</taxon>
        <taxon>Trypanosoma</taxon>
        <taxon>Duttonella</taxon>
    </lineage>
</organism>
<dbReference type="VEuPathDB" id="TriTrypDB:TvY486_1110380"/>
<gene>
    <name evidence="2" type="ORF">TVY486_1110380</name>
</gene>
<accession>G0UCJ4</accession>
<dbReference type="Pfam" id="PF01974">
    <property type="entry name" value="tRNA_int_endo"/>
    <property type="match status" value="1"/>
</dbReference>
<dbReference type="AlphaFoldDB" id="G0UCJ4"/>
<evidence type="ECO:0000259" key="1">
    <source>
        <dbReference type="Pfam" id="PF01974"/>
    </source>
</evidence>
<sequence length="211" mass="23502">MDGSPIPKEVSVTEGNKKDQSSPLLRVIGSFGPLFVCHDTSVFLPQFPQMLKKDYGSAHLSIEELNYLSLSFRVVFDRQEDEGRHVAMSRQHRFSCDAYRQLTDKWGLSLRHGSKFGAAFIGYHNVSGHSDYLIFFGPLSRLAAIAAVRVASSVGKEAWSVEKRPDSTCGYHGELSFARIENSKLTCSKRNAASSEEDTRAQRHVYNGAVI</sequence>